<keyword evidence="10" id="KW-0326">Glycosidase</keyword>
<proteinExistence type="inferred from homology"/>
<dbReference type="GO" id="GO:0034039">
    <property type="term" value="F:8-oxo-7,8-dihydroguanine DNA N-glycosylase activity"/>
    <property type="evidence" value="ECO:0007669"/>
    <property type="project" value="TreeGrafter"/>
</dbReference>
<evidence type="ECO:0000256" key="10">
    <source>
        <dbReference type="ARBA" id="ARBA00023295"/>
    </source>
</evidence>
<comment type="catalytic activity">
    <reaction evidence="11">
        <text>2'-deoxyribonucleotide-(2'-deoxyribose 5'-phosphate)-2'-deoxyribonucleotide-DNA = a 3'-end 2'-deoxyribonucleotide-(2,3-dehydro-2,3-deoxyribose 5'-phosphate)-DNA + a 5'-end 5'-phospho-2'-deoxyribonucleoside-DNA + H(+)</text>
        <dbReference type="Rhea" id="RHEA:66592"/>
        <dbReference type="Rhea" id="RHEA-COMP:13180"/>
        <dbReference type="Rhea" id="RHEA-COMP:16897"/>
        <dbReference type="Rhea" id="RHEA-COMP:17067"/>
        <dbReference type="ChEBI" id="CHEBI:15378"/>
        <dbReference type="ChEBI" id="CHEBI:136412"/>
        <dbReference type="ChEBI" id="CHEBI:157695"/>
        <dbReference type="ChEBI" id="CHEBI:167181"/>
        <dbReference type="EC" id="4.2.99.18"/>
    </reaction>
</comment>
<accession>W6MNQ7</accession>
<evidence type="ECO:0000259" key="13">
    <source>
        <dbReference type="SMART" id="SM00478"/>
    </source>
</evidence>
<evidence type="ECO:0000256" key="2">
    <source>
        <dbReference type="ARBA" id="ARBA00010679"/>
    </source>
</evidence>
<dbReference type="GO" id="GO:0006289">
    <property type="term" value="P:nucleotide-excision repair"/>
    <property type="evidence" value="ECO:0007669"/>
    <property type="project" value="InterPro"/>
</dbReference>
<feature type="region of interest" description="Disordered" evidence="12">
    <location>
        <begin position="370"/>
        <end position="399"/>
    </location>
</feature>
<dbReference type="CDD" id="cd00056">
    <property type="entry name" value="ENDO3c"/>
    <property type="match status" value="1"/>
</dbReference>
<dbReference type="GO" id="GO:0003684">
    <property type="term" value="F:damaged DNA binding"/>
    <property type="evidence" value="ECO:0007669"/>
    <property type="project" value="InterPro"/>
</dbReference>
<dbReference type="GO" id="GO:0006285">
    <property type="term" value="P:base-excision repair, AP site formation"/>
    <property type="evidence" value="ECO:0007669"/>
    <property type="project" value="UniProtKB-ARBA"/>
</dbReference>
<dbReference type="FunFam" id="1.10.1670.10:FF:000005">
    <property type="entry name" value="N-glycosylase/DNA lyase OGG1"/>
    <property type="match status" value="1"/>
</dbReference>
<reference evidence="14" key="1">
    <citation type="submission" date="2013-12" db="EMBL/GenBank/DDBJ databases">
        <authorList>
            <person name="Genoscope - CEA"/>
        </authorList>
    </citation>
    <scope>NUCLEOTIDE SEQUENCE</scope>
    <source>
        <strain evidence="14">CBS 1993</strain>
    </source>
</reference>
<keyword evidence="6" id="KW-0234">DNA repair</keyword>
<reference evidence="14" key="2">
    <citation type="submission" date="2014-02" db="EMBL/GenBank/DDBJ databases">
        <title>Complete DNA sequence of /Kuraishia capsulata/ illustrates novel genomic features among budding yeasts (/Saccharomycotina/).</title>
        <authorList>
            <person name="Morales L."/>
            <person name="Noel B."/>
            <person name="Porcel B."/>
            <person name="Marcet-Houben M."/>
            <person name="Hullo M-F."/>
            <person name="Sacerdot C."/>
            <person name="Tekaia F."/>
            <person name="Leh-Louis V."/>
            <person name="Despons L."/>
            <person name="Khanna V."/>
            <person name="Aury J-M."/>
            <person name="Barbe V."/>
            <person name="Couloux A."/>
            <person name="Labadie K."/>
            <person name="Pelletier E."/>
            <person name="Souciet J-L."/>
            <person name="Boekhout T."/>
            <person name="Gabaldon T."/>
            <person name="Wincker P."/>
            <person name="Dujon B."/>
        </authorList>
    </citation>
    <scope>NUCLEOTIDE SEQUENCE</scope>
    <source>
        <strain evidence="14">CBS 1993</strain>
    </source>
</reference>
<name>W6MNQ7_9ASCO</name>
<dbReference type="InterPro" id="IPR023170">
    <property type="entry name" value="HhH_base_excis_C"/>
</dbReference>
<dbReference type="InterPro" id="IPR052054">
    <property type="entry name" value="Oxidative_DNA_repair_enzyme"/>
</dbReference>
<dbReference type="PANTHER" id="PTHR10242">
    <property type="entry name" value="8-OXOGUANINE DNA GLYCOSYLASE"/>
    <property type="match status" value="1"/>
</dbReference>
<dbReference type="SMART" id="SM00478">
    <property type="entry name" value="ENDO3c"/>
    <property type="match status" value="1"/>
</dbReference>
<dbReference type="EC" id="4.2.99.18" evidence="3"/>
<dbReference type="InterPro" id="IPR011257">
    <property type="entry name" value="DNA_glycosylase"/>
</dbReference>
<evidence type="ECO:0000256" key="5">
    <source>
        <dbReference type="ARBA" id="ARBA00022801"/>
    </source>
</evidence>
<dbReference type="Gene3D" id="3.30.310.40">
    <property type="match status" value="1"/>
</dbReference>
<evidence type="ECO:0000256" key="3">
    <source>
        <dbReference type="ARBA" id="ARBA00012720"/>
    </source>
</evidence>
<evidence type="ECO:0000256" key="9">
    <source>
        <dbReference type="ARBA" id="ARBA00023268"/>
    </source>
</evidence>
<dbReference type="Gene3D" id="1.10.340.30">
    <property type="entry name" value="Hypothetical protein, domain 2"/>
    <property type="match status" value="1"/>
</dbReference>
<evidence type="ECO:0000256" key="1">
    <source>
        <dbReference type="ARBA" id="ARBA00004123"/>
    </source>
</evidence>
<organism evidence="14 15">
    <name type="scientific">Kuraishia capsulata CBS 1993</name>
    <dbReference type="NCBI Taxonomy" id="1382522"/>
    <lineage>
        <taxon>Eukaryota</taxon>
        <taxon>Fungi</taxon>
        <taxon>Dikarya</taxon>
        <taxon>Ascomycota</taxon>
        <taxon>Saccharomycotina</taxon>
        <taxon>Pichiomycetes</taxon>
        <taxon>Pichiales</taxon>
        <taxon>Pichiaceae</taxon>
        <taxon>Kuraishia</taxon>
    </lineage>
</organism>
<keyword evidence="8" id="KW-0539">Nucleus</keyword>
<evidence type="ECO:0000256" key="12">
    <source>
        <dbReference type="SAM" id="MobiDB-lite"/>
    </source>
</evidence>
<dbReference type="EMBL" id="HG793129">
    <property type="protein sequence ID" value="CDK28304.1"/>
    <property type="molecule type" value="Genomic_DNA"/>
</dbReference>
<feature type="compositionally biased region" description="Basic residues" evidence="12">
    <location>
        <begin position="378"/>
        <end position="387"/>
    </location>
</feature>
<dbReference type="SUPFAM" id="SSF55945">
    <property type="entry name" value="TATA-box binding protein-like"/>
    <property type="match status" value="1"/>
</dbReference>
<sequence>MQASKIAWKSVRLDPRELAISKVLRCGQAFRWKQIDGIWSCSLRERVVLLKQDDDFLYYSAIFPANKNPEIDDTLEVVTDYFNLNVNLQNLYRLWSELDPAFEKKARVFGGIRMLRQDPWENLVSFICSTNNNVKRISKMCDSLCENYGERIATFQGIDHYSFPGPEKLLDSESDLRELGFGYRAKYIEKTCQMFADDPTLRDQLYDQRSPKVSSLEAHEFLLQFTGVGPKVADCVCLMSLDKHEVVPVDTHVFTFATRDYGYRFKGKKAVTLSKDVYIDIRHFFETLWGDHAGWAHSVLFAADLSDLENGVNIKSEVTDEVKRETKSDIKSDIKREIVVKTEDQVLEDKLAQRVKLEKLEEDLENLETIPKTPKTGRGLKRGRALKNKQSSNKKALVV</sequence>
<comment type="similarity">
    <text evidence="2">Belongs to the type-1 OGG1 family.</text>
</comment>
<dbReference type="PANTHER" id="PTHR10242:SF2">
    <property type="entry name" value="N-GLYCOSYLASE_DNA LYASE"/>
    <property type="match status" value="1"/>
</dbReference>
<comment type="subcellular location">
    <subcellularLocation>
        <location evidence="1">Nucleus</location>
    </subcellularLocation>
</comment>
<dbReference type="SUPFAM" id="SSF48150">
    <property type="entry name" value="DNA-glycosylase"/>
    <property type="match status" value="1"/>
</dbReference>
<dbReference type="AlphaFoldDB" id="W6MNQ7"/>
<keyword evidence="5" id="KW-0378">Hydrolase</keyword>
<dbReference type="InterPro" id="IPR003265">
    <property type="entry name" value="HhH-GPD_domain"/>
</dbReference>
<evidence type="ECO:0000256" key="8">
    <source>
        <dbReference type="ARBA" id="ARBA00023242"/>
    </source>
</evidence>
<dbReference type="Gene3D" id="1.10.1670.10">
    <property type="entry name" value="Helix-hairpin-Helix base-excision DNA repair enzymes (C-terminal)"/>
    <property type="match status" value="1"/>
</dbReference>
<keyword evidence="7" id="KW-0456">Lyase</keyword>
<dbReference type="OrthoDB" id="238681at2759"/>
<keyword evidence="4" id="KW-0227">DNA damage</keyword>
<dbReference type="Pfam" id="PF07934">
    <property type="entry name" value="OGG_N"/>
    <property type="match status" value="1"/>
</dbReference>
<feature type="domain" description="HhH-GPD" evidence="13">
    <location>
        <begin position="128"/>
        <end position="305"/>
    </location>
</feature>
<keyword evidence="9" id="KW-0511">Multifunctional enzyme</keyword>
<dbReference type="RefSeq" id="XP_022460294.1">
    <property type="nucleotide sequence ID" value="XM_022601004.1"/>
</dbReference>
<keyword evidence="15" id="KW-1185">Reference proteome</keyword>
<dbReference type="GO" id="GO:0005634">
    <property type="term" value="C:nucleus"/>
    <property type="evidence" value="ECO:0007669"/>
    <property type="project" value="UniProtKB-SubCell"/>
</dbReference>
<feature type="compositionally biased region" description="Polar residues" evidence="12">
    <location>
        <begin position="388"/>
        <end position="399"/>
    </location>
</feature>
<evidence type="ECO:0000313" key="14">
    <source>
        <dbReference type="EMBL" id="CDK28304.1"/>
    </source>
</evidence>
<evidence type="ECO:0000256" key="11">
    <source>
        <dbReference type="ARBA" id="ARBA00044632"/>
    </source>
</evidence>
<dbReference type="Pfam" id="PF00730">
    <property type="entry name" value="HhH-GPD"/>
    <property type="match status" value="1"/>
</dbReference>
<evidence type="ECO:0000256" key="4">
    <source>
        <dbReference type="ARBA" id="ARBA00022763"/>
    </source>
</evidence>
<dbReference type="GeneID" id="34521682"/>
<dbReference type="HOGENOM" id="CLU_027543_1_1_1"/>
<dbReference type="InterPro" id="IPR012904">
    <property type="entry name" value="OGG_N"/>
</dbReference>
<evidence type="ECO:0000256" key="6">
    <source>
        <dbReference type="ARBA" id="ARBA00023204"/>
    </source>
</evidence>
<dbReference type="Proteomes" id="UP000019384">
    <property type="component" value="Unassembled WGS sequence"/>
</dbReference>
<dbReference type="STRING" id="1382522.W6MNQ7"/>
<protein>
    <recommendedName>
        <fullName evidence="3">DNA-(apurinic or apyrimidinic site) lyase</fullName>
        <ecNumber evidence="3">4.2.99.18</ecNumber>
    </recommendedName>
</protein>
<evidence type="ECO:0000256" key="7">
    <source>
        <dbReference type="ARBA" id="ARBA00023239"/>
    </source>
</evidence>
<gene>
    <name evidence="14" type="ORF">KUCA_T00004286001</name>
</gene>
<evidence type="ECO:0000313" key="15">
    <source>
        <dbReference type="Proteomes" id="UP000019384"/>
    </source>
</evidence>
<dbReference type="GO" id="GO:0140078">
    <property type="term" value="F:class I DNA-(apurinic or apyrimidinic site) endonuclease activity"/>
    <property type="evidence" value="ECO:0007669"/>
    <property type="project" value="UniProtKB-EC"/>
</dbReference>